<evidence type="ECO:0000313" key="2">
    <source>
        <dbReference type="EMBL" id="TKA24294.1"/>
    </source>
</evidence>
<protein>
    <submittedName>
        <fullName evidence="2">Uncharacterized protein</fullName>
    </submittedName>
</protein>
<feature type="compositionally biased region" description="Polar residues" evidence="1">
    <location>
        <begin position="130"/>
        <end position="144"/>
    </location>
</feature>
<organism evidence="2 3">
    <name type="scientific">Salinomyces thailandicus</name>
    <dbReference type="NCBI Taxonomy" id="706561"/>
    <lineage>
        <taxon>Eukaryota</taxon>
        <taxon>Fungi</taxon>
        <taxon>Dikarya</taxon>
        <taxon>Ascomycota</taxon>
        <taxon>Pezizomycotina</taxon>
        <taxon>Dothideomycetes</taxon>
        <taxon>Dothideomycetidae</taxon>
        <taxon>Mycosphaerellales</taxon>
        <taxon>Teratosphaeriaceae</taxon>
        <taxon>Salinomyces</taxon>
    </lineage>
</organism>
<dbReference type="Proteomes" id="UP000308549">
    <property type="component" value="Unassembled WGS sequence"/>
</dbReference>
<feature type="compositionally biased region" description="Pro residues" evidence="1">
    <location>
        <begin position="68"/>
        <end position="89"/>
    </location>
</feature>
<sequence length="209" mass="23137">MDLCSPSLPETKSQVFQDQWASTQIRTPLPNPPKPDIHRNLSTSDDDSMAAFSAYPWTRDSNRRPSTNPHPSPSPYETPLYTPPPPKSSPPTQDSTAPPTPPESLSNSSSSSSSSSCPPVPTTTRQQPQSSGATNTALPGTMSSRSRENSRLRTKSSPRSRSSASKHGQSDSDNFGKRFKSAVKEMFKRNPIDESQFERIEDRHWTEEY</sequence>
<feature type="region of interest" description="Disordered" evidence="1">
    <location>
        <begin position="23"/>
        <end position="209"/>
    </location>
</feature>
<dbReference type="AlphaFoldDB" id="A0A4U0TQF1"/>
<feature type="compositionally biased region" description="Low complexity" evidence="1">
    <location>
        <begin position="103"/>
        <end position="129"/>
    </location>
</feature>
<keyword evidence="3" id="KW-1185">Reference proteome</keyword>
<reference evidence="2 3" key="1">
    <citation type="submission" date="2017-03" db="EMBL/GenBank/DDBJ databases">
        <title>Genomes of endolithic fungi from Antarctica.</title>
        <authorList>
            <person name="Coleine C."/>
            <person name="Masonjones S."/>
            <person name="Stajich J.E."/>
        </authorList>
    </citation>
    <scope>NUCLEOTIDE SEQUENCE [LARGE SCALE GENOMIC DNA]</scope>
    <source>
        <strain evidence="2 3">CCFEE 6315</strain>
    </source>
</reference>
<feature type="compositionally biased region" description="Basic and acidic residues" evidence="1">
    <location>
        <begin position="168"/>
        <end position="209"/>
    </location>
</feature>
<name>A0A4U0TQF1_9PEZI</name>
<evidence type="ECO:0000313" key="3">
    <source>
        <dbReference type="Proteomes" id="UP000308549"/>
    </source>
</evidence>
<comment type="caution">
    <text evidence="2">The sequence shown here is derived from an EMBL/GenBank/DDBJ whole genome shotgun (WGS) entry which is preliminary data.</text>
</comment>
<proteinExistence type="predicted"/>
<dbReference type="OrthoDB" id="3634152at2759"/>
<accession>A0A4U0TQF1</accession>
<evidence type="ECO:0000256" key="1">
    <source>
        <dbReference type="SAM" id="MobiDB-lite"/>
    </source>
</evidence>
<gene>
    <name evidence="2" type="ORF">B0A50_06763</name>
</gene>
<dbReference type="EMBL" id="NAJL01000045">
    <property type="protein sequence ID" value="TKA24294.1"/>
    <property type="molecule type" value="Genomic_DNA"/>
</dbReference>